<feature type="compositionally biased region" description="Low complexity" evidence="1">
    <location>
        <begin position="139"/>
        <end position="149"/>
    </location>
</feature>
<protein>
    <submittedName>
        <fullName evidence="2">Uncharacterized protein</fullName>
    </submittedName>
</protein>
<evidence type="ECO:0000256" key="1">
    <source>
        <dbReference type="SAM" id="MobiDB-lite"/>
    </source>
</evidence>
<accession>A0A1Z1C4Z2</accession>
<feature type="compositionally biased region" description="Basic and acidic residues" evidence="1">
    <location>
        <begin position="46"/>
        <end position="56"/>
    </location>
</feature>
<dbReference type="EMBL" id="MG777480">
    <property type="protein sequence ID" value="AUW30856.1"/>
    <property type="molecule type" value="Genomic_DNA"/>
</dbReference>
<feature type="region of interest" description="Disordered" evidence="1">
    <location>
        <begin position="1"/>
        <end position="102"/>
    </location>
</feature>
<organism evidence="2">
    <name type="scientific">Cladonia uncialis subsp. uncialis</name>
    <dbReference type="NCBI Taxonomy" id="180999"/>
    <lineage>
        <taxon>Eukaryota</taxon>
        <taxon>Fungi</taxon>
        <taxon>Dikarya</taxon>
        <taxon>Ascomycota</taxon>
        <taxon>Pezizomycotina</taxon>
        <taxon>Lecanoromycetes</taxon>
        <taxon>OSLEUM clade</taxon>
        <taxon>Lecanoromycetidae</taxon>
        <taxon>Lecanorales</taxon>
        <taxon>Lecanorineae</taxon>
        <taxon>Cladoniaceae</taxon>
        <taxon>Cladonia</taxon>
    </lineage>
</organism>
<evidence type="ECO:0000313" key="3">
    <source>
        <dbReference type="EMBL" id="AUW30856.1"/>
    </source>
</evidence>
<reference evidence="3" key="2">
    <citation type="submission" date="2017-12" db="EMBL/GenBank/DDBJ databases">
        <title>Genome Sequencing Reveals a Rich Biosynthetic Potential.</title>
        <authorList>
            <person name="Bertrand R.L."/>
            <person name="Abdel-Hameed M.E."/>
            <person name="Sorensen J.L."/>
        </authorList>
    </citation>
    <scope>NUCLEOTIDE SEQUENCE</scope>
</reference>
<feature type="region of interest" description="Disordered" evidence="1">
    <location>
        <begin position="134"/>
        <end position="163"/>
    </location>
</feature>
<feature type="compositionally biased region" description="Polar residues" evidence="1">
    <location>
        <begin position="26"/>
        <end position="37"/>
    </location>
</feature>
<feature type="compositionally biased region" description="Low complexity" evidence="1">
    <location>
        <begin position="1"/>
        <end position="20"/>
    </location>
</feature>
<proteinExistence type="predicted"/>
<sequence>MTTNAGSTDLSSCSGSTSALRPIVNNCRTDQTLTKNALSKGKRPTRHSELPARTLHDSSQGSENVSKRRKLDISPREIRRLQAIAPPPLRQPKRRSSAAPISAPQIQSTLAAVQLPAPTSTGLFSLSNLFNQDPPNILSQSSQPSASSPGTPRPLNEPIAGDQDKLNRTTLIVRVAPSSEYTPLKLSECSSMSTFFSKAIGVWNLTEQDIEKIKIVFKWKHVDDPMRVMVMNHNQACFAHMLDEIGDAPVWSDEKGKCLLDVEIVTKH</sequence>
<reference evidence="2" key="1">
    <citation type="submission" date="2016-05" db="EMBL/GenBank/DDBJ databases">
        <title>Lichen genome sequencing reveals its rich biosynthetic potential.</title>
        <authorList>
            <person name="Bertrand R.L."/>
            <person name="Abdel-Hameed M."/>
            <person name="Sorensen J.L."/>
        </authorList>
    </citation>
    <scope>NUCLEOTIDE SEQUENCE</scope>
</reference>
<name>A0A1Z1C4Z2_CLAUC</name>
<evidence type="ECO:0000313" key="2">
    <source>
        <dbReference type="EMBL" id="ANM86670.1"/>
    </source>
</evidence>
<feature type="compositionally biased region" description="Basic and acidic residues" evidence="1">
    <location>
        <begin position="71"/>
        <end position="80"/>
    </location>
</feature>
<dbReference type="AlphaFoldDB" id="A0A1Z1C4Z2"/>
<dbReference type="EMBL" id="KX264290">
    <property type="protein sequence ID" value="ANM86670.1"/>
    <property type="molecule type" value="Genomic_DNA"/>
</dbReference>